<keyword evidence="11" id="KW-1185">Reference proteome</keyword>
<evidence type="ECO:0000256" key="6">
    <source>
        <dbReference type="ARBA" id="ARBA00023004"/>
    </source>
</evidence>
<dbReference type="InterPro" id="IPR001203">
    <property type="entry name" value="OxRdtase_Ald_Fedxn_C"/>
</dbReference>
<evidence type="ECO:0000313" key="10">
    <source>
        <dbReference type="EMBL" id="MDF0592457.1"/>
    </source>
</evidence>
<sequence length="578" mass="63849">MLRRVLYIDLDKKESFVEDRGDLFEEWLGGTGVATQLLLEECPQGTDPLSPEAPIIFGIGPLTALFPAMTKTVATFKSPLNGELGESYAGGRLAMSMRFAGHEAIVIRGAADRPCYISIRDGEVKIKDARSIWGIPATVVGYILRDVEKGVGRRSIIRIGPGGEQLVKYAGVVVDTYRHFGRLGLGAVFGSKNLKAMVVSGTEDVEVPDPKRYREIYNQLYRTVVKTDAMEKYHDIGTPININVLNQLKGLPTRNFQDSSFEAAEKISGEVLADNYLFRRVSCAHCPIGCIHIGMLKTSFSRHHEYEIRKISYDFELIYALGSNLGVTSPEGILELIEACERQGIDAISTGVVLAWATEALERGLITTEDTLGLALKWDDVEGYLKAIDEIVKKKNEFYSALAEGVEVASEKYGGREFAMALGGNEVPGYHTGPASIVGLTVGVRHSHLDNAGYGIDQKAAKKSLSPEEMVDAIIQEDDARGVYNSLIGCLFARGVYSTENIIEALGSVGIERSVEDLEILGRKIFEEKYRFKVREGFDLKKARIPARFYETVSTVGMVDPETVETMMKIYRERRGWA</sequence>
<comment type="cofactor">
    <cofactor evidence="8">
        <name>tungstopterin</name>
        <dbReference type="ChEBI" id="CHEBI:30402"/>
    </cofactor>
</comment>
<dbReference type="SMART" id="SM00790">
    <property type="entry name" value="AFOR_N"/>
    <property type="match status" value="1"/>
</dbReference>
<keyword evidence="4" id="KW-0479">Metal-binding</keyword>
<dbReference type="PANTHER" id="PTHR30038:SF8">
    <property type="entry name" value="ALDEHYDE FERREDOXIN OXIDOREDUCTASE"/>
    <property type="match status" value="1"/>
</dbReference>
<keyword evidence="7" id="KW-0411">Iron-sulfur</keyword>
<dbReference type="SUPFAM" id="SSF48310">
    <property type="entry name" value="Aldehyde ferredoxin oxidoreductase, C-terminal domains"/>
    <property type="match status" value="1"/>
</dbReference>
<evidence type="ECO:0000256" key="7">
    <source>
        <dbReference type="ARBA" id="ARBA00023014"/>
    </source>
</evidence>
<dbReference type="Pfam" id="PF02730">
    <property type="entry name" value="AFOR_N"/>
    <property type="match status" value="1"/>
</dbReference>
<dbReference type="InterPro" id="IPR051919">
    <property type="entry name" value="W-dependent_AOR"/>
</dbReference>
<evidence type="ECO:0000256" key="1">
    <source>
        <dbReference type="ARBA" id="ARBA00001966"/>
    </source>
</evidence>
<gene>
    <name evidence="10" type="ORF">P0O24_02530</name>
</gene>
<organism evidence="10 11">
    <name type="scientific">Candidatus Methanocrinis alkalitolerans</name>
    <dbReference type="NCBI Taxonomy" id="3033395"/>
    <lineage>
        <taxon>Archaea</taxon>
        <taxon>Methanobacteriati</taxon>
        <taxon>Methanobacteriota</taxon>
        <taxon>Stenosarchaea group</taxon>
        <taxon>Methanomicrobia</taxon>
        <taxon>Methanotrichales</taxon>
        <taxon>Methanotrichaceae</taxon>
        <taxon>Methanocrinis</taxon>
    </lineage>
</organism>
<dbReference type="InterPro" id="IPR013983">
    <property type="entry name" value="Ald_Fedxn_OxRdtase_N"/>
</dbReference>
<keyword evidence="5" id="KW-0560">Oxidoreductase</keyword>
<dbReference type="PANTHER" id="PTHR30038">
    <property type="entry name" value="ALDEHYDE FERREDOXIN OXIDOREDUCTASE"/>
    <property type="match status" value="1"/>
</dbReference>
<evidence type="ECO:0000259" key="9">
    <source>
        <dbReference type="SMART" id="SM00790"/>
    </source>
</evidence>
<comment type="cofactor">
    <cofactor evidence="1">
        <name>[4Fe-4S] cluster</name>
        <dbReference type="ChEBI" id="CHEBI:49883"/>
    </cofactor>
</comment>
<dbReference type="EMBL" id="JARFPL010000005">
    <property type="protein sequence ID" value="MDF0592457.1"/>
    <property type="molecule type" value="Genomic_DNA"/>
</dbReference>
<comment type="caution">
    <text evidence="10">The sequence shown here is derived from an EMBL/GenBank/DDBJ whole genome shotgun (WGS) entry which is preliminary data.</text>
</comment>
<dbReference type="Proteomes" id="UP001215956">
    <property type="component" value="Unassembled WGS sequence"/>
</dbReference>
<dbReference type="Gene3D" id="1.10.569.10">
    <property type="entry name" value="Aldehyde Ferredoxin Oxidoreductase Protein, subunit A, domain 2"/>
    <property type="match status" value="1"/>
</dbReference>
<evidence type="ECO:0000256" key="2">
    <source>
        <dbReference type="ARBA" id="ARBA00011032"/>
    </source>
</evidence>
<keyword evidence="6" id="KW-0408">Iron</keyword>
<evidence type="ECO:0000256" key="3">
    <source>
        <dbReference type="ARBA" id="ARBA00022485"/>
    </source>
</evidence>
<proteinExistence type="inferred from homology"/>
<keyword evidence="3" id="KW-0004">4Fe-4S</keyword>
<evidence type="ECO:0000256" key="8">
    <source>
        <dbReference type="ARBA" id="ARBA00049934"/>
    </source>
</evidence>
<protein>
    <submittedName>
        <fullName evidence="10">Aldehyde ferredoxin oxidoreductase family protein</fullName>
    </submittedName>
</protein>
<dbReference type="Pfam" id="PF01314">
    <property type="entry name" value="AFOR_C"/>
    <property type="match status" value="1"/>
</dbReference>
<dbReference type="InterPro" id="IPR013985">
    <property type="entry name" value="Ald_Fedxn_OxRdtase_dom3"/>
</dbReference>
<dbReference type="RefSeq" id="WP_316968166.1">
    <property type="nucleotide sequence ID" value="NZ_JARFPL010000005.1"/>
</dbReference>
<reference evidence="10 11" key="1">
    <citation type="submission" date="2023-03" db="EMBL/GenBank/DDBJ databases">
        <title>Whole genome sequencing of Methanotrichaceae archaeon M04Ac.</title>
        <authorList>
            <person name="Khomyakova M.A."/>
            <person name="Merkel A.Y."/>
            <person name="Slobodkin A.I."/>
        </authorList>
    </citation>
    <scope>NUCLEOTIDE SEQUENCE [LARGE SCALE GENOMIC DNA]</scope>
    <source>
        <strain evidence="10 11">M04Ac</strain>
    </source>
</reference>
<evidence type="ECO:0000256" key="4">
    <source>
        <dbReference type="ARBA" id="ARBA00022723"/>
    </source>
</evidence>
<dbReference type="SUPFAM" id="SSF56228">
    <property type="entry name" value="Aldehyde ferredoxin oxidoreductase, N-terminal domain"/>
    <property type="match status" value="1"/>
</dbReference>
<comment type="similarity">
    <text evidence="2">Belongs to the AOR/FOR family.</text>
</comment>
<dbReference type="InterPro" id="IPR036021">
    <property type="entry name" value="Tungsten_al_ferr_oxy-like_C"/>
</dbReference>
<dbReference type="Gene3D" id="3.60.9.10">
    <property type="entry name" value="Aldehyde ferredoxin oxidoreductase, N-terminal domain"/>
    <property type="match status" value="1"/>
</dbReference>
<dbReference type="InterPro" id="IPR036503">
    <property type="entry name" value="Ald_Fedxn_OxRdtase_N_sf"/>
</dbReference>
<dbReference type="InterPro" id="IPR013984">
    <property type="entry name" value="Ald_Fedxn_OxRdtase_dom2"/>
</dbReference>
<accession>A0ABT5XCR0</accession>
<name>A0ABT5XCR0_9EURY</name>
<dbReference type="Gene3D" id="1.10.599.10">
    <property type="entry name" value="Aldehyde Ferredoxin Oxidoreductase Protein, subunit A, domain 3"/>
    <property type="match status" value="1"/>
</dbReference>
<evidence type="ECO:0000256" key="5">
    <source>
        <dbReference type="ARBA" id="ARBA00023002"/>
    </source>
</evidence>
<feature type="domain" description="Aldehyde ferredoxin oxidoreductase N-terminal" evidence="9">
    <location>
        <begin position="1"/>
        <end position="203"/>
    </location>
</feature>
<evidence type="ECO:0000313" key="11">
    <source>
        <dbReference type="Proteomes" id="UP001215956"/>
    </source>
</evidence>